<accession>A0ABT8LCN1</accession>
<dbReference type="SUPFAM" id="SSF51126">
    <property type="entry name" value="Pectin lyase-like"/>
    <property type="match status" value="1"/>
</dbReference>
<dbReference type="SMART" id="SM00710">
    <property type="entry name" value="PbH1"/>
    <property type="match status" value="7"/>
</dbReference>
<dbReference type="Gene3D" id="2.60.120.260">
    <property type="entry name" value="Galactose-binding domain-like"/>
    <property type="match status" value="1"/>
</dbReference>
<feature type="compositionally biased region" description="Basic and acidic residues" evidence="1">
    <location>
        <begin position="1"/>
        <end position="10"/>
    </location>
</feature>
<dbReference type="Pfam" id="PF13229">
    <property type="entry name" value="Beta_helix"/>
    <property type="match status" value="1"/>
</dbReference>
<organism evidence="3 4">
    <name type="scientific">Agaribacillus aureus</name>
    <dbReference type="NCBI Taxonomy" id="3051825"/>
    <lineage>
        <taxon>Bacteria</taxon>
        <taxon>Pseudomonadati</taxon>
        <taxon>Bacteroidota</taxon>
        <taxon>Cytophagia</taxon>
        <taxon>Cytophagales</taxon>
        <taxon>Splendidivirgaceae</taxon>
        <taxon>Agaribacillus</taxon>
    </lineage>
</organism>
<dbReference type="SUPFAM" id="SSF49785">
    <property type="entry name" value="Galactose-binding domain-like"/>
    <property type="match status" value="1"/>
</dbReference>
<proteinExistence type="predicted"/>
<evidence type="ECO:0000313" key="4">
    <source>
        <dbReference type="Proteomes" id="UP001172083"/>
    </source>
</evidence>
<feature type="domain" description="Right handed beta helix" evidence="2">
    <location>
        <begin position="303"/>
        <end position="446"/>
    </location>
</feature>
<dbReference type="RefSeq" id="WP_346760862.1">
    <property type="nucleotide sequence ID" value="NZ_JAUJEB010000006.1"/>
</dbReference>
<dbReference type="PANTHER" id="PTHR36453">
    <property type="entry name" value="SECRETED PROTEIN-RELATED"/>
    <property type="match status" value="1"/>
</dbReference>
<dbReference type="Gene3D" id="2.160.20.10">
    <property type="entry name" value="Single-stranded right-handed beta-helix, Pectin lyase-like"/>
    <property type="match status" value="2"/>
</dbReference>
<gene>
    <name evidence="3" type="ORF">QQ020_25875</name>
</gene>
<keyword evidence="4" id="KW-1185">Reference proteome</keyword>
<dbReference type="InterPro" id="IPR039448">
    <property type="entry name" value="Beta_helix"/>
</dbReference>
<dbReference type="InterPro" id="IPR006626">
    <property type="entry name" value="PbH1"/>
</dbReference>
<protein>
    <submittedName>
        <fullName evidence="3">Right-handed parallel beta-helix repeat-containing protein</fullName>
    </submittedName>
</protein>
<dbReference type="EMBL" id="JAUJEB010000006">
    <property type="protein sequence ID" value="MDN5215533.1"/>
    <property type="molecule type" value="Genomic_DNA"/>
</dbReference>
<evidence type="ECO:0000256" key="1">
    <source>
        <dbReference type="SAM" id="MobiDB-lite"/>
    </source>
</evidence>
<dbReference type="Proteomes" id="UP001172083">
    <property type="component" value="Unassembled WGS sequence"/>
</dbReference>
<feature type="region of interest" description="Disordered" evidence="1">
    <location>
        <begin position="1"/>
        <end position="24"/>
    </location>
</feature>
<evidence type="ECO:0000313" key="3">
    <source>
        <dbReference type="EMBL" id="MDN5215533.1"/>
    </source>
</evidence>
<dbReference type="PANTHER" id="PTHR36453:SF1">
    <property type="entry name" value="RIGHT HANDED BETA HELIX DOMAIN-CONTAINING PROTEIN"/>
    <property type="match status" value="1"/>
</dbReference>
<dbReference type="InterPro" id="IPR008979">
    <property type="entry name" value="Galactose-bd-like_sf"/>
</dbReference>
<reference evidence="3" key="1">
    <citation type="submission" date="2023-06" db="EMBL/GenBank/DDBJ databases">
        <title>Genomic of Agaribacillus aureum.</title>
        <authorList>
            <person name="Wang G."/>
        </authorList>
    </citation>
    <scope>NUCLEOTIDE SEQUENCE</scope>
    <source>
        <strain evidence="3">BMA12</strain>
    </source>
</reference>
<evidence type="ECO:0000259" key="2">
    <source>
        <dbReference type="Pfam" id="PF13229"/>
    </source>
</evidence>
<comment type="caution">
    <text evidence="3">The sequence shown here is derived from an EMBL/GenBank/DDBJ whole genome shotgun (WGS) entry which is preliminary data.</text>
</comment>
<dbReference type="InterPro" id="IPR011050">
    <property type="entry name" value="Pectin_lyase_fold/virulence"/>
</dbReference>
<sequence length="756" mass="84103">MAKDGRDDWSGKLQSPNATKTDGPLLTIGKATEILTAGDTCFIRKGVYRETIKPAHSGDSIHQIVFTNYGNEKVVISGCDKPDQPWMRFSGTIYKTSLKKLSNKPMVFIDGALAPEARWPNNSGDLLRPSFASVADGTYQSVTHPDLPAGANLKGARLYGFFGKEWALQIMTITGYDPSKGILSFQAPERRQRYYSGASGWDKNYAPRKDNRFYLAGNFDLMDADREWFYSESDTALFLNFENGSNPVDRLVEIKVRDYAIDLSGRSNIVISGLEIFGAGITSDSLTSRCIIRKVNAYHVDPGIFVNGTANEVNSGEFAFCAKGIMQIDGKRHRIVNNYIHDGNYTGTWDQLLSTDGWGHLVSHNTVSGSGGGCIGPGGKNMRFSHNHVFDAGLIRHDVGGFYVANNDGANTVINHNRVHDVYGIGIYLDNSTSNYTIHHNVVWNCGWEYILSEPPPSFLSIEAYDAIRLNTPGNFNRVYNNTCYNSWGLGYWGRNFKEDMYGDHIINNIFTGFYRVANGVVSSHNIHEKVNPRLQDPEKENFQLTANSPAIDSALPLASITGDHKNNLPDCGAYEYGEKPWKAGHDFDHMPTVQFETFTTDYINLVKNGSFENGLKHWEKVHTDEVEIINENSWGIENANTRMQQQALVLENGGDGVRQLISGLKTSGNYTLSGWLKVSAIDQPAEIAVYFSNEKKISKSINTTKWEFIDLDFTVTNDVDTIFIGVNKTGTGSGNVYCDDIGLIEKFNPNPHMVK</sequence>
<dbReference type="InterPro" id="IPR012334">
    <property type="entry name" value="Pectin_lyas_fold"/>
</dbReference>
<name>A0ABT8LCN1_9BACT</name>